<accession>A0AAW7X4V1</accession>
<proteinExistence type="predicted"/>
<gene>
    <name evidence="2" type="ORF">Q4521_08830</name>
</gene>
<dbReference type="AlphaFoldDB" id="A0AAW7X4V1"/>
<evidence type="ECO:0000313" key="3">
    <source>
        <dbReference type="Proteomes" id="UP001169760"/>
    </source>
</evidence>
<organism evidence="2 3">
    <name type="scientific">Saccharophagus degradans</name>
    <dbReference type="NCBI Taxonomy" id="86304"/>
    <lineage>
        <taxon>Bacteria</taxon>
        <taxon>Pseudomonadati</taxon>
        <taxon>Pseudomonadota</taxon>
        <taxon>Gammaproteobacteria</taxon>
        <taxon>Cellvibrionales</taxon>
        <taxon>Cellvibrionaceae</taxon>
        <taxon>Saccharophagus</taxon>
    </lineage>
</organism>
<comment type="caution">
    <text evidence="2">The sequence shown here is derived from an EMBL/GenBank/DDBJ whole genome shotgun (WGS) entry which is preliminary data.</text>
</comment>
<evidence type="ECO:0008006" key="4">
    <source>
        <dbReference type="Google" id="ProtNLM"/>
    </source>
</evidence>
<reference evidence="2" key="1">
    <citation type="submission" date="2023-07" db="EMBL/GenBank/DDBJ databases">
        <title>Genome content predicts the carbon catabolic preferences of heterotrophic bacteria.</title>
        <authorList>
            <person name="Gralka M."/>
        </authorList>
    </citation>
    <scope>NUCLEOTIDE SEQUENCE</scope>
    <source>
        <strain evidence="2">I3M17_2</strain>
    </source>
</reference>
<feature type="region of interest" description="Disordered" evidence="1">
    <location>
        <begin position="167"/>
        <end position="191"/>
    </location>
</feature>
<feature type="compositionally biased region" description="Polar residues" evidence="1">
    <location>
        <begin position="182"/>
        <end position="191"/>
    </location>
</feature>
<protein>
    <recommendedName>
        <fullName evidence="4">Cell surface protein</fullName>
    </recommendedName>
</protein>
<dbReference type="EMBL" id="JAUOPB010000006">
    <property type="protein sequence ID" value="MDO6422575.1"/>
    <property type="molecule type" value="Genomic_DNA"/>
</dbReference>
<evidence type="ECO:0000313" key="2">
    <source>
        <dbReference type="EMBL" id="MDO6422575.1"/>
    </source>
</evidence>
<dbReference type="RefSeq" id="WP_303492547.1">
    <property type="nucleotide sequence ID" value="NZ_JAUOPB010000006.1"/>
</dbReference>
<name>A0AAW7X4V1_9GAMM</name>
<sequence length="191" mass="20372">MKPKTLKWLARVKLPLIAVGLLAATMLSLNVTAGSEYSQASTHNHAHTHTKPLGKPSQAVIVQGKTVINMAANSSQTITLKLKVKTKGVDTLSLIAKPNANLALSLNEQSFAVPVNGHIEVPVTVQTGDNGRYYLVLQPTLHSQVGSQQANSVGVIVQVGPRQVQKKAKATEDTVTPKVHSFTAQETVSEK</sequence>
<dbReference type="Proteomes" id="UP001169760">
    <property type="component" value="Unassembled WGS sequence"/>
</dbReference>
<evidence type="ECO:0000256" key="1">
    <source>
        <dbReference type="SAM" id="MobiDB-lite"/>
    </source>
</evidence>